<dbReference type="Proteomes" id="UP000185783">
    <property type="component" value="Unassembled WGS sequence"/>
</dbReference>
<protein>
    <submittedName>
        <fullName evidence="1">Uncharacterized protein</fullName>
    </submittedName>
</protein>
<dbReference type="AlphaFoldDB" id="A0A1U7JEW5"/>
<keyword evidence="2" id="KW-1185">Reference proteome</keyword>
<organism evidence="1 2">
    <name type="scientific">Pseudovibrio exalbescens</name>
    <dbReference type="NCBI Taxonomy" id="197461"/>
    <lineage>
        <taxon>Bacteria</taxon>
        <taxon>Pseudomonadati</taxon>
        <taxon>Pseudomonadota</taxon>
        <taxon>Alphaproteobacteria</taxon>
        <taxon>Hyphomicrobiales</taxon>
        <taxon>Stappiaceae</taxon>
        <taxon>Pseudovibrio</taxon>
    </lineage>
</organism>
<accession>A0A1U7JEW5</accession>
<comment type="caution">
    <text evidence="1">The sequence shown here is derived from an EMBL/GenBank/DDBJ whole genome shotgun (WGS) entry which is preliminary data.</text>
</comment>
<evidence type="ECO:0000313" key="1">
    <source>
        <dbReference type="EMBL" id="OKL43296.1"/>
    </source>
</evidence>
<sequence length="183" mass="20365">MQFLPLGTQVGFEPSKLGKLWNALAKLALHIGIPTSKDVTVNQYGDVEKIACKVREALAEIREVSEGTLAFVGIGGQEVSFECSCGAKNKRRLELLNDGQTVNCIRPNCNESYKYEQADMSFVRRVFEVVCSCCNYSNSIPQNIIDKLPTNRAYLLICSGCGENNYLSWELNVVQRTMPLTTD</sequence>
<evidence type="ECO:0000313" key="2">
    <source>
        <dbReference type="Proteomes" id="UP000185783"/>
    </source>
</evidence>
<dbReference type="EMBL" id="LVVZ01000021">
    <property type="protein sequence ID" value="OKL43296.1"/>
    <property type="molecule type" value="Genomic_DNA"/>
</dbReference>
<name>A0A1U7JEW5_9HYPH</name>
<gene>
    <name evidence="1" type="ORF">A3843_14365</name>
</gene>
<proteinExistence type="predicted"/>
<reference evidence="1 2" key="1">
    <citation type="submission" date="2016-03" db="EMBL/GenBank/DDBJ databases">
        <title>Genome sequence of Nesiotobacter sp. nov., a moderately halophilic alphaproteobacterium isolated from the Yellow Sea, China.</title>
        <authorList>
            <person name="Zhang G."/>
            <person name="Zhang R."/>
        </authorList>
    </citation>
    <scope>NUCLEOTIDE SEQUENCE [LARGE SCALE GENOMIC DNA]</scope>
    <source>
        <strain evidence="1 2">WB1-6</strain>
    </source>
</reference>